<comment type="caution">
    <text evidence="1">The sequence shown here is derived from an EMBL/GenBank/DDBJ whole genome shotgun (WGS) entry which is preliminary data.</text>
</comment>
<sequence length="109" mass="12005">MAGVVGQIINFRGNFAQVGEMIDMAHQGGKVAEFCPTPWRGAPHLEHQRNGFNNLVKWKAQCAIVKTPEKPKHCQALCLARRTKGVLGGKLLILKAELFEGKIGIFLIL</sequence>
<reference evidence="1 2" key="1">
    <citation type="journal article" date="2021" name="BMC Genomics">
        <title>Datura genome reveals duplications of psychoactive alkaloid biosynthetic genes and high mutation rate following tissue culture.</title>
        <authorList>
            <person name="Rajewski A."/>
            <person name="Carter-House D."/>
            <person name="Stajich J."/>
            <person name="Litt A."/>
        </authorList>
    </citation>
    <scope>NUCLEOTIDE SEQUENCE [LARGE SCALE GENOMIC DNA]</scope>
    <source>
        <strain evidence="1">AR-01</strain>
    </source>
</reference>
<protein>
    <submittedName>
        <fullName evidence="1">Uncharacterized protein</fullName>
    </submittedName>
</protein>
<organism evidence="1 2">
    <name type="scientific">Datura stramonium</name>
    <name type="common">Jimsonweed</name>
    <name type="synonym">Common thornapple</name>
    <dbReference type="NCBI Taxonomy" id="4076"/>
    <lineage>
        <taxon>Eukaryota</taxon>
        <taxon>Viridiplantae</taxon>
        <taxon>Streptophyta</taxon>
        <taxon>Embryophyta</taxon>
        <taxon>Tracheophyta</taxon>
        <taxon>Spermatophyta</taxon>
        <taxon>Magnoliopsida</taxon>
        <taxon>eudicotyledons</taxon>
        <taxon>Gunneridae</taxon>
        <taxon>Pentapetalae</taxon>
        <taxon>asterids</taxon>
        <taxon>lamiids</taxon>
        <taxon>Solanales</taxon>
        <taxon>Solanaceae</taxon>
        <taxon>Solanoideae</taxon>
        <taxon>Datureae</taxon>
        <taxon>Datura</taxon>
    </lineage>
</organism>
<name>A0ABS8TBD0_DATST</name>
<accession>A0ABS8TBD0</accession>
<gene>
    <name evidence="1" type="ORF">HAX54_006069</name>
</gene>
<keyword evidence="2" id="KW-1185">Reference proteome</keyword>
<evidence type="ECO:0000313" key="2">
    <source>
        <dbReference type="Proteomes" id="UP000823775"/>
    </source>
</evidence>
<proteinExistence type="predicted"/>
<dbReference type="Proteomes" id="UP000823775">
    <property type="component" value="Unassembled WGS sequence"/>
</dbReference>
<dbReference type="EMBL" id="JACEIK010001300">
    <property type="protein sequence ID" value="MCD7468136.1"/>
    <property type="molecule type" value="Genomic_DNA"/>
</dbReference>
<evidence type="ECO:0000313" key="1">
    <source>
        <dbReference type="EMBL" id="MCD7468136.1"/>
    </source>
</evidence>